<dbReference type="Proteomes" id="UP000001971">
    <property type="component" value="Chromosome"/>
</dbReference>
<evidence type="ECO:0000313" key="5">
    <source>
        <dbReference type="Proteomes" id="UP000001971"/>
    </source>
</evidence>
<dbReference type="GeneID" id="57976667"/>
<evidence type="ECO:0000256" key="2">
    <source>
        <dbReference type="ARBA" id="ARBA00023002"/>
    </source>
</evidence>
<dbReference type="AlphaFoldDB" id="A0A0E1NP83"/>
<evidence type="ECO:0000313" key="4">
    <source>
        <dbReference type="EMBL" id="ABG13342.1"/>
    </source>
</evidence>
<name>A0A0E1NP83_YERPA</name>
<organism evidence="4 5">
    <name type="scientific">Yersinia pestis bv. Antiqua (strain Antiqua)</name>
    <dbReference type="NCBI Taxonomy" id="360102"/>
    <lineage>
        <taxon>Bacteria</taxon>
        <taxon>Pseudomonadati</taxon>
        <taxon>Pseudomonadota</taxon>
        <taxon>Gammaproteobacteria</taxon>
        <taxon>Enterobacterales</taxon>
        <taxon>Yersiniaceae</taxon>
        <taxon>Yersinia</taxon>
    </lineage>
</organism>
<dbReference type="SMR" id="A0A0E1NP83"/>
<dbReference type="GO" id="GO:0016491">
    <property type="term" value="F:oxidoreductase activity"/>
    <property type="evidence" value="ECO:0007669"/>
    <property type="project" value="UniProtKB-KW"/>
</dbReference>
<accession>A0A0E1NP83</accession>
<protein>
    <submittedName>
        <fullName evidence="4">Putative dehydrogenase</fullName>
    </submittedName>
</protein>
<reference evidence="4 5" key="1">
    <citation type="journal article" date="2006" name="J. Bacteriol.">
        <title>Complete genome sequence of Yersinia pestis strains Antiqua and Nepal516: evidence of gene reduction in an emerging pathogen.</title>
        <authorList>
            <person name="Chain P.S."/>
            <person name="Hu P."/>
            <person name="Malfatti S.A."/>
            <person name="Radnedge L."/>
            <person name="Larimer F."/>
            <person name="Vergez L.M."/>
            <person name="Worsham P."/>
            <person name="Chu M.C."/>
            <person name="Andersen G.L."/>
        </authorList>
    </citation>
    <scope>NUCLEOTIDE SEQUENCE [LARGE SCALE GENOMIC DNA]</scope>
    <source>
        <strain evidence="4 5">Antiqua</strain>
    </source>
</reference>
<dbReference type="CDD" id="cd05233">
    <property type="entry name" value="SDR_c"/>
    <property type="match status" value="1"/>
</dbReference>
<dbReference type="PANTHER" id="PTHR43976:SF16">
    <property type="entry name" value="SHORT-CHAIN DEHYDROGENASE_REDUCTASE FAMILY PROTEIN"/>
    <property type="match status" value="1"/>
</dbReference>
<dbReference type="SUPFAM" id="SSF51735">
    <property type="entry name" value="NAD(P)-binding Rossmann-fold domains"/>
    <property type="match status" value="1"/>
</dbReference>
<dbReference type="InterPro" id="IPR036291">
    <property type="entry name" value="NAD(P)-bd_dom_sf"/>
</dbReference>
<dbReference type="PATRIC" id="fig|360102.15.peg.4484"/>
<dbReference type="RefSeq" id="WP_002211261.1">
    <property type="nucleotide sequence ID" value="NC_008150.1"/>
</dbReference>
<keyword evidence="2" id="KW-0560">Oxidoreductase</keyword>
<dbReference type="InterPro" id="IPR051911">
    <property type="entry name" value="SDR_oxidoreductase"/>
</dbReference>
<dbReference type="InterPro" id="IPR002347">
    <property type="entry name" value="SDR_fam"/>
</dbReference>
<dbReference type="PANTHER" id="PTHR43976">
    <property type="entry name" value="SHORT CHAIN DEHYDROGENASE"/>
    <property type="match status" value="1"/>
</dbReference>
<dbReference type="EMBL" id="CP000308">
    <property type="protein sequence ID" value="ABG13342.1"/>
    <property type="molecule type" value="Genomic_DNA"/>
</dbReference>
<evidence type="ECO:0000256" key="1">
    <source>
        <dbReference type="ARBA" id="ARBA00006484"/>
    </source>
</evidence>
<dbReference type="Pfam" id="PF00106">
    <property type="entry name" value="adh_short"/>
    <property type="match status" value="1"/>
</dbReference>
<proteinExistence type="inferred from homology"/>
<dbReference type="InterPro" id="IPR020904">
    <property type="entry name" value="Sc_DH/Rdtase_CS"/>
</dbReference>
<dbReference type="HOGENOM" id="CLU_010194_2_10_6"/>
<sequence length="226" mass="24751" precursor="true">MSCNFKIILTGASGLIGSAIADALYKSGMNLVLACKRSQKLQDRYLSDDKSKRAYFWYGDLTNEKACRELVEYAVQQMGGVDVLINCAGVFNFSALEEMTYSRITDTISTNLLAPIYLTHLVLPYIKTSACPIIVNISSIAGFSSLPEGACYAASKWGLNGFIHSIREELRKKSIHICNISPCQVKTLSHHSDTAIRTIAPENIANAVILVLSYVQKTSSSIDVVL</sequence>
<comment type="similarity">
    <text evidence="1 3">Belongs to the short-chain dehydrogenases/reductases (SDR) family.</text>
</comment>
<dbReference type="PRINTS" id="PR00081">
    <property type="entry name" value="GDHRDH"/>
</dbReference>
<dbReference type="Gene3D" id="3.40.50.720">
    <property type="entry name" value="NAD(P)-binding Rossmann-like Domain"/>
    <property type="match status" value="1"/>
</dbReference>
<dbReference type="KEGG" id="ypa:YPA_1375"/>
<gene>
    <name evidence="4" type="ordered locus">YPA_1375</name>
</gene>
<dbReference type="PROSITE" id="PS00061">
    <property type="entry name" value="ADH_SHORT"/>
    <property type="match status" value="1"/>
</dbReference>
<evidence type="ECO:0000256" key="3">
    <source>
        <dbReference type="RuleBase" id="RU000363"/>
    </source>
</evidence>
<dbReference type="PRINTS" id="PR00080">
    <property type="entry name" value="SDRFAMILY"/>
</dbReference>